<reference evidence="2 3" key="1">
    <citation type="journal article" date="2018" name="PLoS Genet.">
        <title>Population sequencing reveals clonal diversity and ancestral inbreeding in the grapevine cultivar Chardonnay.</title>
        <authorList>
            <person name="Roach M.J."/>
            <person name="Johnson D.L."/>
            <person name="Bohlmann J."/>
            <person name="van Vuuren H.J."/>
            <person name="Jones S.J."/>
            <person name="Pretorius I.S."/>
            <person name="Schmidt S.A."/>
            <person name="Borneman A.R."/>
        </authorList>
    </citation>
    <scope>NUCLEOTIDE SEQUENCE [LARGE SCALE GENOMIC DNA]</scope>
    <source>
        <strain evidence="3">cv. Chardonnay</strain>
        <tissue evidence="2">Leaf</tissue>
    </source>
</reference>
<evidence type="ECO:0000256" key="1">
    <source>
        <dbReference type="SAM" id="MobiDB-lite"/>
    </source>
</evidence>
<gene>
    <name evidence="2" type="ORF">CK203_058314</name>
</gene>
<proteinExistence type="predicted"/>
<sequence>MKKKYEGNERVKRSIIQALRKEFETLEMKSGEGVSDYFSRVVSVANKMRSKDIDLLSIDELQSSLIVHEQKFHRHKGEEQALKVIHEESVGGRGRGRGSSQERGRGRGRQSFNKEANFAELREEKAMLLMSYVEINEAEKEDVWFLDSGCMMGKGNVRLKVNGFNHVVTEGLIIQAEMSANRLFILLAAPQPKKPACFHTTTEDLSHLWYCRYGHLSHKGLRTLQNSKMLVFLDCGPQMGVIPQLGDDLQLHSQLGGDFAMWFADAKMEAWAAKWHSCAKGGFHSSFRSCEMGFGLRNFRSALRGCLQMTITSSFQLQFAHRLKRWTPDFPRFEKRYSMHEMDSKKYSKCVQQLCHLEFFMLDFSLFPPCILDWLLAKDYKAPKFGLFLKWHQEPVDSSLHSARKRSYREEESNHHEHGLKYAFREEASKDFLAKSCELDSAYSKPKSYSSSEEHELRRKLGVESSLQLNIFECLVVSHMFMYLISRELAKKIVISRDVVFEEDKSWDWDKSYKE</sequence>
<dbReference type="AlphaFoldDB" id="A0A438GE39"/>
<evidence type="ECO:0000313" key="3">
    <source>
        <dbReference type="Proteomes" id="UP000288805"/>
    </source>
</evidence>
<feature type="region of interest" description="Disordered" evidence="1">
    <location>
        <begin position="87"/>
        <end position="111"/>
    </location>
</feature>
<name>A0A438GE39_VITVI</name>
<evidence type="ECO:0008006" key="4">
    <source>
        <dbReference type="Google" id="ProtNLM"/>
    </source>
</evidence>
<protein>
    <recommendedName>
        <fullName evidence="4">GAG-pre-integrase domain-containing protein</fullName>
    </recommendedName>
</protein>
<comment type="caution">
    <text evidence="2">The sequence shown here is derived from an EMBL/GenBank/DDBJ whole genome shotgun (WGS) entry which is preliminary data.</text>
</comment>
<dbReference type="PANTHER" id="PTHR35317:SF27">
    <property type="entry name" value="RETROVIRUS-RELATED POL POLYPROTEIN FROM TRANSPOSON TNT 1-94"/>
    <property type="match status" value="1"/>
</dbReference>
<accession>A0A438GE39</accession>
<evidence type="ECO:0000313" key="2">
    <source>
        <dbReference type="EMBL" id="RVW70469.1"/>
    </source>
</evidence>
<dbReference type="Proteomes" id="UP000288805">
    <property type="component" value="Unassembled WGS sequence"/>
</dbReference>
<dbReference type="EMBL" id="QGNW01000464">
    <property type="protein sequence ID" value="RVW70469.1"/>
    <property type="molecule type" value="Genomic_DNA"/>
</dbReference>
<dbReference type="PANTHER" id="PTHR35317">
    <property type="entry name" value="OS04G0629600 PROTEIN"/>
    <property type="match status" value="1"/>
</dbReference>
<organism evidence="2 3">
    <name type="scientific">Vitis vinifera</name>
    <name type="common">Grape</name>
    <dbReference type="NCBI Taxonomy" id="29760"/>
    <lineage>
        <taxon>Eukaryota</taxon>
        <taxon>Viridiplantae</taxon>
        <taxon>Streptophyta</taxon>
        <taxon>Embryophyta</taxon>
        <taxon>Tracheophyta</taxon>
        <taxon>Spermatophyta</taxon>
        <taxon>Magnoliopsida</taxon>
        <taxon>eudicotyledons</taxon>
        <taxon>Gunneridae</taxon>
        <taxon>Pentapetalae</taxon>
        <taxon>rosids</taxon>
        <taxon>Vitales</taxon>
        <taxon>Vitaceae</taxon>
        <taxon>Viteae</taxon>
        <taxon>Vitis</taxon>
    </lineage>
</organism>